<reference evidence="2 3" key="1">
    <citation type="submission" date="2020-12" db="EMBL/GenBank/DDBJ databases">
        <title>Vagococcus allomyrinae sp. nov. and Enterococcus lavae sp. nov., isolated from the larvae of Allomyrina dichotoma.</title>
        <authorList>
            <person name="Lee S.D."/>
        </authorList>
    </citation>
    <scope>NUCLEOTIDE SEQUENCE [LARGE SCALE GENOMIC DNA]</scope>
    <source>
        <strain evidence="2 3">BWM-S5</strain>
    </source>
</reference>
<evidence type="ECO:0000313" key="3">
    <source>
        <dbReference type="Proteomes" id="UP000673375"/>
    </source>
</evidence>
<keyword evidence="3" id="KW-1185">Reference proteome</keyword>
<sequence>MENREEHINKKLSQLTADQEMNRKQRWRLEELERDCQRLSMQHEAFLSEIIQTTQDKKSIHYFSEMEEEIVHLHKRNFSDLEDKKESLQAEAKELIHSENALLQERKDNQLLE</sequence>
<feature type="coiled-coil region" evidence="1">
    <location>
        <begin position="22"/>
        <end position="105"/>
    </location>
</feature>
<keyword evidence="1" id="KW-0175">Coiled coil</keyword>
<proteinExistence type="predicted"/>
<evidence type="ECO:0000313" key="2">
    <source>
        <dbReference type="EMBL" id="MBP1045759.1"/>
    </source>
</evidence>
<dbReference type="Pfam" id="PF13125">
    <property type="entry name" value="DUF3958"/>
    <property type="match status" value="1"/>
</dbReference>
<gene>
    <name evidence="2" type="ORF">I6N96_05665</name>
</gene>
<accession>A0ABS4CIX8</accession>
<organism evidence="2 3">
    <name type="scientific">Enterococcus larvae</name>
    <dbReference type="NCBI Taxonomy" id="2794352"/>
    <lineage>
        <taxon>Bacteria</taxon>
        <taxon>Bacillati</taxon>
        <taxon>Bacillota</taxon>
        <taxon>Bacilli</taxon>
        <taxon>Lactobacillales</taxon>
        <taxon>Enterococcaceae</taxon>
        <taxon>Enterococcus</taxon>
    </lineage>
</organism>
<evidence type="ECO:0000256" key="1">
    <source>
        <dbReference type="SAM" id="Coils"/>
    </source>
</evidence>
<comment type="caution">
    <text evidence="2">The sequence shown here is derived from an EMBL/GenBank/DDBJ whole genome shotgun (WGS) entry which is preliminary data.</text>
</comment>
<protein>
    <submittedName>
        <fullName evidence="2">DUF3958 family protein</fullName>
    </submittedName>
</protein>
<dbReference type="EMBL" id="JAEDXU010000002">
    <property type="protein sequence ID" value="MBP1045759.1"/>
    <property type="molecule type" value="Genomic_DNA"/>
</dbReference>
<dbReference type="Proteomes" id="UP000673375">
    <property type="component" value="Unassembled WGS sequence"/>
</dbReference>
<dbReference type="InterPro" id="IPR025014">
    <property type="entry name" value="DUF3958"/>
</dbReference>
<name>A0ABS4CIX8_9ENTE</name>
<dbReference type="RefSeq" id="WP_209556545.1">
    <property type="nucleotide sequence ID" value="NZ_JAEDXU010000002.1"/>
</dbReference>